<dbReference type="Gene3D" id="3.40.50.2300">
    <property type="match status" value="2"/>
</dbReference>
<keyword evidence="2" id="KW-0238">DNA-binding</keyword>
<dbReference type="GO" id="GO:0003700">
    <property type="term" value="F:DNA-binding transcription factor activity"/>
    <property type="evidence" value="ECO:0007669"/>
    <property type="project" value="TreeGrafter"/>
</dbReference>
<keyword evidence="4" id="KW-0732">Signal</keyword>
<feature type="chain" id="PRO_5039232992" evidence="4">
    <location>
        <begin position="21"/>
        <end position="314"/>
    </location>
</feature>
<sequence length="314" mass="33961">MKQSRSIAFILLIIALAVTAAVSGYIAVAPEKENPQREITVVLPNASEERWNSFRTGIRAAAREYGISLTIISTTEDNEADQIASALEEKPDGIIVSLLSDQTASVLDHSSVPTVLLGTRGSLETSARLSQISLSAKAAGVSLAQLVLSYRSSASDLKIGILCSANSSSELTERLASLNEELAKHEISPVWILRDTSQVSLIHAQAETPADLIIALDNDSLEAAAEYREAHPDQIFGLYGIGISTTCISYTDSEVIDKMIVPNEYLAGFTAIEQISDYCSSRTSMENTAIDYSIITRANMFTKKNQQLLFPISQ</sequence>
<evidence type="ECO:0000256" key="1">
    <source>
        <dbReference type="ARBA" id="ARBA00023015"/>
    </source>
</evidence>
<evidence type="ECO:0000313" key="7">
    <source>
        <dbReference type="Proteomes" id="UP000461880"/>
    </source>
</evidence>
<dbReference type="RefSeq" id="WP_154504003.1">
    <property type="nucleotide sequence ID" value="NZ_JAQXPC010000045.1"/>
</dbReference>
<dbReference type="AlphaFoldDB" id="A0A7X2NRK9"/>
<proteinExistence type="predicted"/>
<dbReference type="EMBL" id="VUMN01000009">
    <property type="protein sequence ID" value="MSS58287.1"/>
    <property type="molecule type" value="Genomic_DNA"/>
</dbReference>
<dbReference type="PANTHER" id="PTHR30146">
    <property type="entry name" value="LACI-RELATED TRANSCRIPTIONAL REPRESSOR"/>
    <property type="match status" value="1"/>
</dbReference>
<dbReference type="InterPro" id="IPR025997">
    <property type="entry name" value="SBP_2_dom"/>
</dbReference>
<evidence type="ECO:0000256" key="4">
    <source>
        <dbReference type="SAM" id="SignalP"/>
    </source>
</evidence>
<protein>
    <submittedName>
        <fullName evidence="6">Substrate-binding domain-containing protein</fullName>
    </submittedName>
</protein>
<organism evidence="6 7">
    <name type="scientific">Stecheria intestinalis</name>
    <dbReference type="NCBI Taxonomy" id="2606630"/>
    <lineage>
        <taxon>Bacteria</taxon>
        <taxon>Bacillati</taxon>
        <taxon>Bacillota</taxon>
        <taxon>Erysipelotrichia</taxon>
        <taxon>Erysipelotrichales</taxon>
        <taxon>Erysipelotrichaceae</taxon>
        <taxon>Stecheria</taxon>
    </lineage>
</organism>
<name>A0A7X2NRK9_9FIRM</name>
<dbReference type="GO" id="GO:0000976">
    <property type="term" value="F:transcription cis-regulatory region binding"/>
    <property type="evidence" value="ECO:0007669"/>
    <property type="project" value="TreeGrafter"/>
</dbReference>
<keyword evidence="7" id="KW-1185">Reference proteome</keyword>
<dbReference type="Proteomes" id="UP000461880">
    <property type="component" value="Unassembled WGS sequence"/>
</dbReference>
<reference evidence="6 7" key="1">
    <citation type="submission" date="2019-08" db="EMBL/GenBank/DDBJ databases">
        <title>In-depth cultivation of the pig gut microbiome towards novel bacterial diversity and tailored functional studies.</title>
        <authorList>
            <person name="Wylensek D."/>
            <person name="Hitch T.C.A."/>
            <person name="Clavel T."/>
        </authorList>
    </citation>
    <scope>NUCLEOTIDE SEQUENCE [LARGE SCALE GENOMIC DNA]</scope>
    <source>
        <strain evidence="6 7">Oil+RF-744-GAM-WT-6</strain>
    </source>
</reference>
<accession>A0A7X2NRK9</accession>
<evidence type="ECO:0000256" key="3">
    <source>
        <dbReference type="ARBA" id="ARBA00023163"/>
    </source>
</evidence>
<dbReference type="SUPFAM" id="SSF53822">
    <property type="entry name" value="Periplasmic binding protein-like I"/>
    <property type="match status" value="1"/>
</dbReference>
<feature type="signal peptide" evidence="4">
    <location>
        <begin position="1"/>
        <end position="20"/>
    </location>
</feature>
<evidence type="ECO:0000259" key="5">
    <source>
        <dbReference type="Pfam" id="PF13407"/>
    </source>
</evidence>
<gene>
    <name evidence="6" type="ORF">FYJ51_05135</name>
</gene>
<dbReference type="PANTHER" id="PTHR30146:SF109">
    <property type="entry name" value="HTH-TYPE TRANSCRIPTIONAL REGULATOR GALS"/>
    <property type="match status" value="1"/>
</dbReference>
<dbReference type="InterPro" id="IPR028082">
    <property type="entry name" value="Peripla_BP_I"/>
</dbReference>
<evidence type="ECO:0000313" key="6">
    <source>
        <dbReference type="EMBL" id="MSS58287.1"/>
    </source>
</evidence>
<keyword evidence="3" id="KW-0804">Transcription</keyword>
<evidence type="ECO:0000256" key="2">
    <source>
        <dbReference type="ARBA" id="ARBA00023125"/>
    </source>
</evidence>
<feature type="domain" description="Periplasmic binding protein" evidence="5">
    <location>
        <begin position="39"/>
        <end position="279"/>
    </location>
</feature>
<comment type="caution">
    <text evidence="6">The sequence shown here is derived from an EMBL/GenBank/DDBJ whole genome shotgun (WGS) entry which is preliminary data.</text>
</comment>
<dbReference type="Pfam" id="PF13407">
    <property type="entry name" value="Peripla_BP_4"/>
    <property type="match status" value="1"/>
</dbReference>
<keyword evidence="1" id="KW-0805">Transcription regulation</keyword>